<dbReference type="SUPFAM" id="SSF110296">
    <property type="entry name" value="Oligoxyloglucan reducing end-specific cellobiohydrolase"/>
    <property type="match status" value="2"/>
</dbReference>
<dbReference type="CDD" id="cd15482">
    <property type="entry name" value="Sialidase_non-viral"/>
    <property type="match status" value="2"/>
</dbReference>
<dbReference type="Gene3D" id="2.130.10.10">
    <property type="entry name" value="YVTN repeat-like/Quinoprotein amine dehydrogenase"/>
    <property type="match status" value="1"/>
</dbReference>
<name>A0A7Z7J1A9_XANCH</name>
<reference evidence="1 2" key="1">
    <citation type="submission" date="2017-10" db="EMBL/GenBank/DDBJ databases">
        <authorList>
            <person name="Regsiter A."/>
            <person name="William W."/>
        </authorList>
    </citation>
    <scope>NUCLEOTIDE SEQUENCE [LARGE SCALE GENOMIC DNA]</scope>
    <source>
        <strain evidence="1 2">CFBP6991</strain>
    </source>
</reference>
<dbReference type="RefSeq" id="WP_099801840.1">
    <property type="nucleotide sequence ID" value="NZ_OCZC01000058.1"/>
</dbReference>
<gene>
    <name evidence="1" type="ORF">XFF6991_310148</name>
</gene>
<organism evidence="1 2">
    <name type="scientific">Xanthomonas campestris pv. phaseoli</name>
    <dbReference type="NCBI Taxonomy" id="317013"/>
    <lineage>
        <taxon>Bacteria</taxon>
        <taxon>Pseudomonadati</taxon>
        <taxon>Pseudomonadota</taxon>
        <taxon>Gammaproteobacteria</taxon>
        <taxon>Lysobacterales</taxon>
        <taxon>Lysobacteraceae</taxon>
        <taxon>Xanthomonas</taxon>
    </lineage>
</organism>
<sequence length="784" mass="86235">MDLRPIDLLGGFYADDSKPWSVQDTVNWLPEVAEVRGTRTEYKLASPPGLREYMRLGNRPIRGLRNVEGTLFAVCGNDLHQISTKATSTVRGQVPGVGRVQMAHNQITGGNELLIVNGQSTGYVWNTAKNTYLRITDDGYPGARAVDYSDSYLLQVEPFGRFWFHSQLANALDYNTLDRYESEASPDKIVMLIVSQFEVIVFNETTTEFFFNAGGNTGTFQNKRVLIDRGCASGDTVQKLDNSVFWLGNDGVVYRLNGYQAVPISTGPVQSAIRDNNWKQAFAFTWEDGKHKVYYLTFPDGKTWGYDVVTGVWHRRASFGLDRWRLNHLVRWNGMWIGSDFQRGRLWFLDWDYHLEGNRPIISERVSPVLHANQNALVMPNAELIIETGEGPNTEPSLPKIVGNMPNGFPGMSGSGQYTRSGGMLPYGPVSAAGGLPTTASVAADGSYSFTYSQEGEYAFTVSFKDDDGTMAQLIDTVSVTNSDVWLFSGGGSLPGFVFGPYKQGNWSKKSIVQSFAPSYFYYQDGIIHASAKSNLYYYSKDRGDTWLIAGNKAGLSTDGARMAFKSGYAFLCSGVQSLQRRTLPDGDWSIPLNTGMTRANSIAIVGERILIASDYRDSCSYSDDNGQTWQLGGQFQQATVGGPLLSTDGEDLVIFFNNAFLAGYQCHIKRSTDAGNTWSASQFQFPTASVSNTPAEIVFDGEFYVAVTTLGEIARSSDGITWALVPAFTLPGVTQMAVGYQMIFASCGSNGVWYSQDHGATWIQRALPEGVNSAIGAAWVLES</sequence>
<dbReference type="Proteomes" id="UP000234345">
    <property type="component" value="Unassembled WGS sequence"/>
</dbReference>
<comment type="caution">
    <text evidence="1">The sequence shown here is derived from an EMBL/GenBank/DDBJ whole genome shotgun (WGS) entry which is preliminary data.</text>
</comment>
<dbReference type="AlphaFoldDB" id="A0A7Z7J1A9"/>
<dbReference type="InterPro" id="IPR015943">
    <property type="entry name" value="WD40/YVTN_repeat-like_dom_sf"/>
</dbReference>
<accession>A0A7Z7J1A9</accession>
<dbReference type="EMBL" id="OCZC01000058">
    <property type="protein sequence ID" value="SOO23978.1"/>
    <property type="molecule type" value="Genomic_DNA"/>
</dbReference>
<protein>
    <submittedName>
        <fullName evidence="1">Head completion protein (Modular protein)</fullName>
    </submittedName>
</protein>
<evidence type="ECO:0000313" key="1">
    <source>
        <dbReference type="EMBL" id="SOO23978.1"/>
    </source>
</evidence>
<evidence type="ECO:0000313" key="2">
    <source>
        <dbReference type="Proteomes" id="UP000234345"/>
    </source>
</evidence>
<proteinExistence type="predicted"/>